<evidence type="ECO:0000313" key="3">
    <source>
        <dbReference type="Proteomes" id="UP000266841"/>
    </source>
</evidence>
<evidence type="ECO:0000256" key="1">
    <source>
        <dbReference type="SAM" id="MobiDB-lite"/>
    </source>
</evidence>
<keyword evidence="3" id="KW-1185">Reference proteome</keyword>
<protein>
    <submittedName>
        <fullName evidence="2">Uncharacterized protein</fullName>
    </submittedName>
</protein>
<dbReference type="PANTHER" id="PTHR33050">
    <property type="entry name" value="REVERSE TRANSCRIPTASE DOMAIN-CONTAINING PROTEIN"/>
    <property type="match status" value="1"/>
</dbReference>
<sequence>MNVAKFAGRLLLKGHGDNDDYGDKVVAKAISQDPEFLQLLTGQTTDAIVQLSGSSLQVFYMPYLISGGGAYLANVSEDYFQPVNLPLTITSLVPVLTPTAFDTSAMPSTLSLQARVGKALPRSFPRVLWHVWLQLGRLQDRYGPSVHTREFLREGIYATTPQMVPNELKHVQRFMAEVESLTSLLVHVPGDPDWQPGFVKQFNKLNDLLEGRVDKYFDERRNKLAFLPFQLFMETDRFLAGCVESGDLAANLAATENNCPHDYNFDALQAHLSGFGRVLKELSENAFSGDLIKMKYHDFIPDSMKPMAAVPSAPATKKLRIADDHSPSDGQRGSPGDSLSRGGGHRQSTPSATRGQGGFGFATTGRGRRSSGGGSREPTGAGKDGFLIRVGGYRGDTLPEGLQAKMDQAFVTAGDVAGQNVPFEKRMIWRKLPTDVQTQLINHVDRNKTRVLFNGNNRDVRESLGRDDQYSHLIGNVSHGRSVNRHGLDPLATLRLSCYDVEYSASKRVATRNSIPERRGKRVREAARPAPASTSVRAPAPPLGVSHHPSALGPPPRPVPPTPILLEAENVDNGTFNCARDQYPSAASLYRKYPVSTKRCYRVESSFETTLPFLVRDGWLDVFTVEEDVVDARTGAVIEHAWDAKVEISKLGDDYAKLIEEVPRLKSLDFSPLLEPRLDYATQSSIPQHRIDMMGAAYLHYGDMGLVARYVDGEYLGAWRDHDAILDAVTPHVTEEVRTHMERVLNLQVPAEFHWEEPAWHKAAYLERGNSKTVARHADEVDKTLNKEERNHHLMPFPGWLCRFASTARHVPQTVVAKEGKSLRLIWNGTDKSAAKEDAMNDPHITPTDKELECSFGCVYLVFCTWLWNLRISYPEEEIYLAFIDISSCFRWPRLCPDLIGAFGFVIGSIYFAANAMVFGSVVSASTWEPFRRAISALAMALYDVPGLVQKHASLLNLVKWVEPDGFKAFAKATACALNPGVFYSDGRRKPTPHMVYVDDDLIADVLAGILKALAAAVEAIFTVLGWPDSRLRKCAVALDKWKDLLVSYKLVLLGLEFNTRTMTVGIPAKYRREVCALLQHWHSSRVSFSIGEIERLIGKLGRVAQVFRPLYHLMGSLYKSVAHCLRANEQYMVTVSSQFRAMIKRSKQSLGPSSPDSDVREVRFATRQSARAVHRCKRQYSICKSLREELDFISRLLNDESILLQTRIGHIVPRAPRWSIAGDACTTGGGGWSTDLRVWWHWDFTPEILRRATLGRRNASRISINVLETVVVIINFAAALYVCHVDGLSLDDCPVLLNLCDNTSACSWINKRCRDSIIGRRLGRLFAGMLLGCELGIQAEWLSTHANVIADEVSLLQEISPLRRLTLDDIERVGRQRLARSTCDKQAGTDDSRVVWFVGFIAYLGLGATYLVKDVERILFAYAVWLLSGNTLKVKNKPGEKFFISVETIKGYLKMVNRHYEESGSTFVPYDSRDVSSRTVRLLKDQKSYESVAGRRARLPDKVLEKMRELSLDDDPHGFRRVAWLFTNVGRYAGLRIQEYGMDRHDVIKYYVLPDGTKVMRAFAVKDLLFYDEDGVLFSGLPANRESVEAVGLFFEIQKNRQNRQTQKFARERLFPDYCCAASVMEIVENAYFLGAHPDSPACLYRDGESTKFLTGNDMTDYFRFVTQLTFPNISDAELRLISSHSVRVTAVNLLHEAGKDGAYIKLRLRWLSDCYLIYLRNTDIIMVQHNAALEPAHRRMIAMAIREVNLPVVNAVGPVDVNIPDLEDED</sequence>
<dbReference type="Proteomes" id="UP000266841">
    <property type="component" value="Unassembled WGS sequence"/>
</dbReference>
<evidence type="ECO:0000313" key="2">
    <source>
        <dbReference type="EMBL" id="EJK59117.1"/>
    </source>
</evidence>
<dbReference type="GO" id="GO:0003677">
    <property type="term" value="F:DNA binding"/>
    <property type="evidence" value="ECO:0007669"/>
    <property type="project" value="InterPro"/>
</dbReference>
<proteinExistence type="predicted"/>
<gene>
    <name evidence="2" type="ORF">THAOC_20702</name>
</gene>
<feature type="compositionally biased region" description="Basic and acidic residues" evidence="1">
    <location>
        <begin position="515"/>
        <end position="527"/>
    </location>
</feature>
<dbReference type="InterPro" id="IPR013762">
    <property type="entry name" value="Integrase-like_cat_sf"/>
</dbReference>
<organism evidence="2 3">
    <name type="scientific">Thalassiosira oceanica</name>
    <name type="common">Marine diatom</name>
    <dbReference type="NCBI Taxonomy" id="159749"/>
    <lineage>
        <taxon>Eukaryota</taxon>
        <taxon>Sar</taxon>
        <taxon>Stramenopiles</taxon>
        <taxon>Ochrophyta</taxon>
        <taxon>Bacillariophyta</taxon>
        <taxon>Coscinodiscophyceae</taxon>
        <taxon>Thalassiosirophycidae</taxon>
        <taxon>Thalassiosirales</taxon>
        <taxon>Thalassiosiraceae</taxon>
        <taxon>Thalassiosira</taxon>
    </lineage>
</organism>
<dbReference type="GO" id="GO:0006310">
    <property type="term" value="P:DNA recombination"/>
    <property type="evidence" value="ECO:0007669"/>
    <property type="project" value="InterPro"/>
</dbReference>
<dbReference type="PANTHER" id="PTHR33050:SF7">
    <property type="entry name" value="RIBONUCLEASE H"/>
    <property type="match status" value="1"/>
</dbReference>
<reference evidence="2 3" key="1">
    <citation type="journal article" date="2012" name="Genome Biol.">
        <title>Genome and low-iron response of an oceanic diatom adapted to chronic iron limitation.</title>
        <authorList>
            <person name="Lommer M."/>
            <person name="Specht M."/>
            <person name="Roy A.S."/>
            <person name="Kraemer L."/>
            <person name="Andreson R."/>
            <person name="Gutowska M.A."/>
            <person name="Wolf J."/>
            <person name="Bergner S.V."/>
            <person name="Schilhabel M.B."/>
            <person name="Klostermeier U.C."/>
            <person name="Beiko R.G."/>
            <person name="Rosenstiel P."/>
            <person name="Hippler M."/>
            <person name="Laroche J."/>
        </authorList>
    </citation>
    <scope>NUCLEOTIDE SEQUENCE [LARGE SCALE GENOMIC DNA]</scope>
    <source>
        <strain evidence="2 3">CCMP1005</strain>
    </source>
</reference>
<accession>K0SKZ3</accession>
<dbReference type="InterPro" id="IPR052055">
    <property type="entry name" value="Hepadnavirus_pol/RT"/>
</dbReference>
<comment type="caution">
    <text evidence="2">The sequence shown here is derived from an EMBL/GenBank/DDBJ whole genome shotgun (WGS) entry which is preliminary data.</text>
</comment>
<name>K0SKZ3_THAOC</name>
<feature type="region of interest" description="Disordered" evidence="1">
    <location>
        <begin position="321"/>
        <end position="387"/>
    </location>
</feature>
<dbReference type="GO" id="GO:0015074">
    <property type="term" value="P:DNA integration"/>
    <property type="evidence" value="ECO:0007669"/>
    <property type="project" value="InterPro"/>
</dbReference>
<dbReference type="EMBL" id="AGNL01023582">
    <property type="protein sequence ID" value="EJK59117.1"/>
    <property type="molecule type" value="Genomic_DNA"/>
</dbReference>
<dbReference type="Gene3D" id="1.10.443.10">
    <property type="entry name" value="Intergrase catalytic core"/>
    <property type="match status" value="1"/>
</dbReference>
<feature type="region of interest" description="Disordered" evidence="1">
    <location>
        <begin position="511"/>
        <end position="558"/>
    </location>
</feature>